<dbReference type="Gene3D" id="3.90.1150.10">
    <property type="entry name" value="Aspartate Aminotransferase, domain 1"/>
    <property type="match status" value="1"/>
</dbReference>
<keyword evidence="1 4" id="KW-0662">Pyridine nucleotide biosynthesis</keyword>
<comment type="catalytic activity">
    <reaction evidence="4">
        <text>3-hydroxy-L-kynurenine + H2O = 3-hydroxyanthranilate + L-alanine + H(+)</text>
        <dbReference type="Rhea" id="RHEA:25143"/>
        <dbReference type="ChEBI" id="CHEBI:15377"/>
        <dbReference type="ChEBI" id="CHEBI:15378"/>
        <dbReference type="ChEBI" id="CHEBI:36559"/>
        <dbReference type="ChEBI" id="CHEBI:57972"/>
        <dbReference type="ChEBI" id="CHEBI:58125"/>
        <dbReference type="EC" id="3.7.1.3"/>
    </reaction>
</comment>
<comment type="subunit">
    <text evidence="4">Homodimer.</text>
</comment>
<comment type="caution">
    <text evidence="6">The sequence shown here is derived from an EMBL/GenBank/DDBJ whole genome shotgun (WGS) entry which is preliminary data.</text>
</comment>
<comment type="similarity">
    <text evidence="5">Belongs to the DegT/DnrJ/EryC1 family.</text>
</comment>
<dbReference type="InterPro" id="IPR010111">
    <property type="entry name" value="Kynureninase"/>
</dbReference>
<proteinExistence type="inferred from homology"/>
<dbReference type="GO" id="GO:0019441">
    <property type="term" value="P:L-tryptophan catabolic process to kynurenine"/>
    <property type="evidence" value="ECO:0007669"/>
    <property type="project" value="TreeGrafter"/>
</dbReference>
<dbReference type="GO" id="GO:0097053">
    <property type="term" value="P:L-kynurenine catabolic process"/>
    <property type="evidence" value="ECO:0007669"/>
    <property type="project" value="UniProtKB-UniPathway"/>
</dbReference>
<dbReference type="Gene3D" id="3.40.640.10">
    <property type="entry name" value="Type I PLP-dependent aspartate aminotransferase-like (Major domain)"/>
    <property type="match status" value="1"/>
</dbReference>
<evidence type="ECO:0000313" key="6">
    <source>
        <dbReference type="EMBL" id="NYJ01408.1"/>
    </source>
</evidence>
<dbReference type="InterPro" id="IPR000653">
    <property type="entry name" value="DegT/StrS_aminotransferase"/>
</dbReference>
<name>A0A853C4C4_9ACTN</name>
<dbReference type="PIRSF" id="PIRSF038800">
    <property type="entry name" value="KYNU"/>
    <property type="match status" value="1"/>
</dbReference>
<dbReference type="EC" id="3.7.1.3" evidence="4"/>
<dbReference type="InterPro" id="IPR015421">
    <property type="entry name" value="PyrdxlP-dep_Trfase_major"/>
</dbReference>
<organism evidence="6 7">
    <name type="scientific">Nocardioides thalensis</name>
    <dbReference type="NCBI Taxonomy" id="1914755"/>
    <lineage>
        <taxon>Bacteria</taxon>
        <taxon>Bacillati</taxon>
        <taxon>Actinomycetota</taxon>
        <taxon>Actinomycetes</taxon>
        <taxon>Propionibacteriales</taxon>
        <taxon>Nocardioidaceae</taxon>
        <taxon>Nocardioides</taxon>
    </lineage>
</organism>
<dbReference type="GO" id="GO:0043420">
    <property type="term" value="P:anthranilate metabolic process"/>
    <property type="evidence" value="ECO:0007669"/>
    <property type="project" value="TreeGrafter"/>
</dbReference>
<dbReference type="GO" id="GO:0009435">
    <property type="term" value="P:NAD+ biosynthetic process"/>
    <property type="evidence" value="ECO:0007669"/>
    <property type="project" value="UniProtKB-UniPathway"/>
</dbReference>
<dbReference type="UniPathway" id="UPA00334">
    <property type="reaction ID" value="UER00455"/>
</dbReference>
<dbReference type="RefSeq" id="WP_179667898.1">
    <property type="nucleotide sequence ID" value="NZ_JACCFP010000001.1"/>
</dbReference>
<dbReference type="Pfam" id="PF01041">
    <property type="entry name" value="DegT_DnrJ_EryC1"/>
    <property type="match status" value="1"/>
</dbReference>
<dbReference type="GO" id="GO:0030170">
    <property type="term" value="F:pyridoxal phosphate binding"/>
    <property type="evidence" value="ECO:0007669"/>
    <property type="project" value="InterPro"/>
</dbReference>
<dbReference type="InterPro" id="IPR015422">
    <property type="entry name" value="PyrdxlP-dep_Trfase_small"/>
</dbReference>
<protein>
    <recommendedName>
        <fullName evidence="4">Kynureninase</fullName>
        <ecNumber evidence="4">3.7.1.3</ecNumber>
    </recommendedName>
</protein>
<dbReference type="Proteomes" id="UP000530424">
    <property type="component" value="Unassembled WGS sequence"/>
</dbReference>
<dbReference type="GO" id="GO:0005737">
    <property type="term" value="C:cytoplasm"/>
    <property type="evidence" value="ECO:0007669"/>
    <property type="project" value="InterPro"/>
</dbReference>
<comment type="pathway">
    <text evidence="4">Amino-acid degradation; L-kynurenine degradation; L-alanine and anthranilate from L-kynurenine: step 1/1.</text>
</comment>
<dbReference type="SUPFAM" id="SSF53383">
    <property type="entry name" value="PLP-dependent transferases"/>
    <property type="match status" value="1"/>
</dbReference>
<keyword evidence="7" id="KW-1185">Reference proteome</keyword>
<evidence type="ECO:0000256" key="3">
    <source>
        <dbReference type="ARBA" id="ARBA00022898"/>
    </source>
</evidence>
<comment type="cofactor">
    <cofactor evidence="4">
        <name>pyridoxal 5'-phosphate</name>
        <dbReference type="ChEBI" id="CHEBI:597326"/>
    </cofactor>
</comment>
<comment type="similarity">
    <text evidence="4">Belongs to the kynureninase family.</text>
</comment>
<comment type="pathway">
    <text evidence="4">Cofactor biosynthesis; NAD(+) biosynthesis; quinolinate from L-kynurenine: step 2/3.</text>
</comment>
<comment type="function">
    <text evidence="4">Catalyzes the cleavage of L-kynurenine (L-Kyn) and L-3-hydroxykynurenine (L-3OHKyn) into anthranilic acid (AA) and 3-hydroxyanthranilic acid (3-OHAA), respectively.</text>
</comment>
<evidence type="ECO:0000256" key="5">
    <source>
        <dbReference type="RuleBase" id="RU004508"/>
    </source>
</evidence>
<evidence type="ECO:0000256" key="1">
    <source>
        <dbReference type="ARBA" id="ARBA00022642"/>
    </source>
</evidence>
<dbReference type="AlphaFoldDB" id="A0A853C4C4"/>
<dbReference type="PANTHER" id="PTHR14084">
    <property type="entry name" value="KYNURENINASE"/>
    <property type="match status" value="1"/>
</dbReference>
<dbReference type="InterPro" id="IPR015424">
    <property type="entry name" value="PyrdxlP-dep_Trfase"/>
</dbReference>
<gene>
    <name evidence="6" type="ORF">HNR19_002106</name>
</gene>
<accession>A0A853C4C4</accession>
<sequence>MSDLGRRAEELDAADPLAAYRDAFVTTPGVVAYLDGNSLGRPLRATGERLARFVAEDWGDRLIRHWDEGWMDAPTELGDLLARTTLGAAPGQTVVADSTTVLLYKLVRAAVDARPGRGEIVVDTGNFPTDRFVAEGVAAERGLTLRWIDPDPLAGVTVDDVRAVVGPGTALVLLSHVAYRSGAIADLRAITDVVHEAGALVLWDLCHSVGALELGLDDDGVDLAVGCTYKYLNGGPGAPAFAYVAEALQPSLHQPIQGWMGAADPFAMGPRYEPAKGIRQLVSGTPPIVGMLPVRDMLALIGEAGMPALRRKSEALTAYAVEVADELLLPLGARLASPREPAARGSHITLDHADFQRATAELWRRGVIPDFRPPDGLRIGLSPLSTGFAEVLAGLTAVREVLEGGSRGD</sequence>
<keyword evidence="3 4" id="KW-0663">Pyridoxal phosphate</keyword>
<dbReference type="Pfam" id="PF22580">
    <property type="entry name" value="KYNU_C"/>
    <property type="match status" value="1"/>
</dbReference>
<dbReference type="EMBL" id="JACCFP010000001">
    <property type="protein sequence ID" value="NYJ01408.1"/>
    <property type="molecule type" value="Genomic_DNA"/>
</dbReference>
<reference evidence="6 7" key="1">
    <citation type="submission" date="2020-07" db="EMBL/GenBank/DDBJ databases">
        <title>Sequencing the genomes of 1000 actinobacteria strains.</title>
        <authorList>
            <person name="Klenk H.-P."/>
        </authorList>
    </citation>
    <scope>NUCLEOTIDE SEQUENCE [LARGE SCALE GENOMIC DNA]</scope>
    <source>
        <strain evidence="6 7">DSM 103833</strain>
    </source>
</reference>
<comment type="catalytic activity">
    <reaction evidence="4">
        <text>L-kynurenine + H2O = anthranilate + L-alanine + H(+)</text>
        <dbReference type="Rhea" id="RHEA:16813"/>
        <dbReference type="ChEBI" id="CHEBI:15377"/>
        <dbReference type="ChEBI" id="CHEBI:15378"/>
        <dbReference type="ChEBI" id="CHEBI:16567"/>
        <dbReference type="ChEBI" id="CHEBI:57959"/>
        <dbReference type="ChEBI" id="CHEBI:57972"/>
        <dbReference type="EC" id="3.7.1.3"/>
    </reaction>
</comment>
<evidence type="ECO:0000256" key="4">
    <source>
        <dbReference type="PIRNR" id="PIRNR038800"/>
    </source>
</evidence>
<keyword evidence="2 4" id="KW-0378">Hydrolase</keyword>
<evidence type="ECO:0000256" key="2">
    <source>
        <dbReference type="ARBA" id="ARBA00022801"/>
    </source>
</evidence>
<evidence type="ECO:0000313" key="7">
    <source>
        <dbReference type="Proteomes" id="UP000530424"/>
    </source>
</evidence>
<dbReference type="UniPathway" id="UPA00253">
    <property type="reaction ID" value="UER00329"/>
</dbReference>
<dbReference type="GO" id="GO:0030429">
    <property type="term" value="F:kynureninase activity"/>
    <property type="evidence" value="ECO:0007669"/>
    <property type="project" value="UniProtKB-EC"/>
</dbReference>
<dbReference type="PANTHER" id="PTHR14084:SF0">
    <property type="entry name" value="KYNURENINASE"/>
    <property type="match status" value="1"/>
</dbReference>